<feature type="region of interest" description="Disordered" evidence="7">
    <location>
        <begin position="1"/>
        <end position="78"/>
    </location>
</feature>
<dbReference type="Pfam" id="PF00170">
    <property type="entry name" value="bZIP_1"/>
    <property type="match status" value="1"/>
</dbReference>
<keyword evidence="2" id="KW-0805">Transcription regulation</keyword>
<dbReference type="GO" id="GO:0003677">
    <property type="term" value="F:DNA binding"/>
    <property type="evidence" value="ECO:0007669"/>
    <property type="project" value="UniProtKB-KW"/>
</dbReference>
<feature type="compositionally biased region" description="Polar residues" evidence="7">
    <location>
        <begin position="18"/>
        <end position="27"/>
    </location>
</feature>
<name>A0A7S0MQN8_9CHLO</name>
<sequence>MPTNNAQQQKRRGGNGAQRRTNSQPQALDNEFFTMGEDEDEKWEDEGLDDSMLVGTAPGGDGGANPGARNDRKGARPPATAALAALVAGAPLVGPDAAQAALLDPKRAKRILANRQSAARSKERKLRYISELERRVALLQSEATTLSTQYQILQSETETLEKEKLKLEKELEETEREVADRDALHASLQTQIASLKAMMGPGRGKGGPGGGESGIMDMDKAEKAMMHADETLNDSACSQQDNCNMMDSTSSAH</sequence>
<proteinExistence type="predicted"/>
<organism evidence="9">
    <name type="scientific">Pyramimonas obovata</name>
    <dbReference type="NCBI Taxonomy" id="1411642"/>
    <lineage>
        <taxon>Eukaryota</taxon>
        <taxon>Viridiplantae</taxon>
        <taxon>Chlorophyta</taxon>
        <taxon>Pyramimonadophyceae</taxon>
        <taxon>Pyramimonadales</taxon>
        <taxon>Pyramimonadaceae</taxon>
        <taxon>Pyramimonas</taxon>
        <taxon>Pyramimonas incertae sedis</taxon>
    </lineage>
</organism>
<keyword evidence="5" id="KW-0539">Nucleus</keyword>
<evidence type="ECO:0000256" key="1">
    <source>
        <dbReference type="ARBA" id="ARBA00004123"/>
    </source>
</evidence>
<dbReference type="PROSITE" id="PS50217">
    <property type="entry name" value="BZIP"/>
    <property type="match status" value="1"/>
</dbReference>
<evidence type="ECO:0000256" key="6">
    <source>
        <dbReference type="SAM" id="Coils"/>
    </source>
</evidence>
<feature type="compositionally biased region" description="Acidic residues" evidence="7">
    <location>
        <begin position="36"/>
        <end position="49"/>
    </location>
</feature>
<dbReference type="CDD" id="cd14703">
    <property type="entry name" value="bZIP_plant_RF2"/>
    <property type="match status" value="1"/>
</dbReference>
<evidence type="ECO:0000256" key="4">
    <source>
        <dbReference type="ARBA" id="ARBA00023163"/>
    </source>
</evidence>
<dbReference type="InterPro" id="IPR046347">
    <property type="entry name" value="bZIP_sf"/>
</dbReference>
<feature type="region of interest" description="Disordered" evidence="7">
    <location>
        <begin position="230"/>
        <end position="253"/>
    </location>
</feature>
<dbReference type="EMBL" id="HBFA01001268">
    <property type="protein sequence ID" value="CAD8648526.1"/>
    <property type="molecule type" value="Transcribed_RNA"/>
</dbReference>
<dbReference type="InterPro" id="IPR044759">
    <property type="entry name" value="bZIP_RF2"/>
</dbReference>
<reference evidence="9" key="1">
    <citation type="submission" date="2021-01" db="EMBL/GenBank/DDBJ databases">
        <authorList>
            <person name="Corre E."/>
            <person name="Pelletier E."/>
            <person name="Niang G."/>
            <person name="Scheremetjew M."/>
            <person name="Finn R."/>
            <person name="Kale V."/>
            <person name="Holt S."/>
            <person name="Cochrane G."/>
            <person name="Meng A."/>
            <person name="Brown T."/>
            <person name="Cohen L."/>
        </authorList>
    </citation>
    <scope>NUCLEOTIDE SEQUENCE</scope>
    <source>
        <strain evidence="9">CCMP722</strain>
    </source>
</reference>
<keyword evidence="6" id="KW-0175">Coiled coil</keyword>
<dbReference type="InterPro" id="IPR004827">
    <property type="entry name" value="bZIP"/>
</dbReference>
<gene>
    <name evidence="9" type="ORF">POBO1169_LOCUS604</name>
</gene>
<feature type="compositionally biased region" description="Polar residues" evidence="7">
    <location>
        <begin position="233"/>
        <end position="253"/>
    </location>
</feature>
<accession>A0A7S0MQN8</accession>
<dbReference type="SMART" id="SM00338">
    <property type="entry name" value="BRLZ"/>
    <property type="match status" value="1"/>
</dbReference>
<protein>
    <recommendedName>
        <fullName evidence="8">BZIP domain-containing protein</fullName>
    </recommendedName>
</protein>
<evidence type="ECO:0000256" key="3">
    <source>
        <dbReference type="ARBA" id="ARBA00023125"/>
    </source>
</evidence>
<dbReference type="SUPFAM" id="SSF57959">
    <property type="entry name" value="Leucine zipper domain"/>
    <property type="match status" value="1"/>
</dbReference>
<keyword evidence="3" id="KW-0238">DNA-binding</keyword>
<feature type="domain" description="BZIP" evidence="8">
    <location>
        <begin position="104"/>
        <end position="167"/>
    </location>
</feature>
<feature type="coiled-coil region" evidence="6">
    <location>
        <begin position="122"/>
        <end position="184"/>
    </location>
</feature>
<evidence type="ECO:0000256" key="2">
    <source>
        <dbReference type="ARBA" id="ARBA00023015"/>
    </source>
</evidence>
<evidence type="ECO:0000256" key="7">
    <source>
        <dbReference type="SAM" id="MobiDB-lite"/>
    </source>
</evidence>
<evidence type="ECO:0000313" key="9">
    <source>
        <dbReference type="EMBL" id="CAD8648526.1"/>
    </source>
</evidence>
<evidence type="ECO:0000259" key="8">
    <source>
        <dbReference type="PROSITE" id="PS50217"/>
    </source>
</evidence>
<comment type="subcellular location">
    <subcellularLocation>
        <location evidence="1">Nucleus</location>
    </subcellularLocation>
</comment>
<dbReference type="GO" id="GO:0005634">
    <property type="term" value="C:nucleus"/>
    <property type="evidence" value="ECO:0007669"/>
    <property type="project" value="UniProtKB-SubCell"/>
</dbReference>
<dbReference type="PANTHER" id="PTHR13690">
    <property type="entry name" value="TRANSCRIPTION FACTOR POSF21-RELATED"/>
    <property type="match status" value="1"/>
</dbReference>
<dbReference type="GO" id="GO:0003700">
    <property type="term" value="F:DNA-binding transcription factor activity"/>
    <property type="evidence" value="ECO:0007669"/>
    <property type="project" value="InterPro"/>
</dbReference>
<keyword evidence="4" id="KW-0804">Transcription</keyword>
<dbReference type="Gene3D" id="1.20.5.170">
    <property type="match status" value="1"/>
</dbReference>
<evidence type="ECO:0000256" key="5">
    <source>
        <dbReference type="ARBA" id="ARBA00023242"/>
    </source>
</evidence>
<dbReference type="AlphaFoldDB" id="A0A7S0MQN8"/>
<dbReference type="PANTHER" id="PTHR13690:SF124">
    <property type="entry name" value="TRANSCRIPTION FACTOR RF2A"/>
    <property type="match status" value="1"/>
</dbReference>